<evidence type="ECO:0000313" key="5">
    <source>
        <dbReference type="EMBL" id="KEP69242.1"/>
    </source>
</evidence>
<dbReference type="OrthoDB" id="9771846at2"/>
<dbReference type="Gene3D" id="3.90.550.10">
    <property type="entry name" value="Spore Coat Polysaccharide Biosynthesis Protein SpsA, Chain A"/>
    <property type="match status" value="1"/>
</dbReference>
<evidence type="ECO:0000256" key="3">
    <source>
        <dbReference type="ARBA" id="ARBA00022679"/>
    </source>
</evidence>
<proteinExistence type="inferred from homology"/>
<keyword evidence="6" id="KW-1185">Reference proteome</keyword>
<keyword evidence="3 5" id="KW-0808">Transferase</keyword>
<accession>A0A074U3R4</accession>
<feature type="domain" description="Glycosyltransferase 2-like" evidence="4">
    <location>
        <begin position="15"/>
        <end position="152"/>
    </location>
</feature>
<dbReference type="PANTHER" id="PTHR43179:SF12">
    <property type="entry name" value="GALACTOFURANOSYLTRANSFERASE GLFT2"/>
    <property type="match status" value="1"/>
</dbReference>
<evidence type="ECO:0000313" key="6">
    <source>
        <dbReference type="Proteomes" id="UP000027725"/>
    </source>
</evidence>
<dbReference type="InterPro" id="IPR001173">
    <property type="entry name" value="Glyco_trans_2-like"/>
</dbReference>
<comment type="caution">
    <text evidence="5">The sequence shown here is derived from an EMBL/GenBank/DDBJ whole genome shotgun (WGS) entry which is preliminary data.</text>
</comment>
<dbReference type="GO" id="GO:0016757">
    <property type="term" value="F:glycosyltransferase activity"/>
    <property type="evidence" value="ECO:0007669"/>
    <property type="project" value="UniProtKB-KW"/>
</dbReference>
<dbReference type="AlphaFoldDB" id="A0A074U3R4"/>
<comment type="similarity">
    <text evidence="1">Belongs to the glycosyltransferase 2 family.</text>
</comment>
<dbReference type="PANTHER" id="PTHR43179">
    <property type="entry name" value="RHAMNOSYLTRANSFERASE WBBL"/>
    <property type="match status" value="1"/>
</dbReference>
<evidence type="ECO:0000256" key="1">
    <source>
        <dbReference type="ARBA" id="ARBA00006739"/>
    </source>
</evidence>
<dbReference type="SUPFAM" id="SSF53448">
    <property type="entry name" value="Nucleotide-diphospho-sugar transferases"/>
    <property type="match status" value="1"/>
</dbReference>
<reference evidence="5 6" key="1">
    <citation type="submission" date="2014-03" db="EMBL/GenBank/DDBJ databases">
        <title>The draft genome sequence of Thioclava dalianensis DLFJ1-1.</title>
        <authorList>
            <person name="Lai Q."/>
            <person name="Shao Z."/>
        </authorList>
    </citation>
    <scope>NUCLEOTIDE SEQUENCE [LARGE SCALE GENOMIC DNA]</scope>
    <source>
        <strain evidence="5 6">DLFJ1-1</strain>
    </source>
</reference>
<dbReference type="RefSeq" id="WP_038066966.1">
    <property type="nucleotide sequence ID" value="NZ_FOVB01000001.1"/>
</dbReference>
<sequence length="329" mass="35387">MAATSGPIDPPHLGVVIVTYNSADVIGTCLRALMAARDVVLHVVIIDNASRDRTNAMVRETVGPALLAPAQAGEAGISLVKAGVNGGFAAGINMGLERLARHPEIERFWLLNPDCIAPPEAPAALATYLREDPQVGLIAHRVVYADAPDKIQIDGGVIDQRTGITHNLNQFAPVSTAPPDPARIEFVTGASLIATRAFYEAAGPMAEDYFLYYEEVDWALRRGPLRIAFCPDAVVEHMAGSAIGSQRLGSVASPFSQYFKHRARAMFLRRHFPPGLMGGMFWSLAKAVQLFVQGHRAEAHALLRGFFGKAPPRGVMAALSTEARARIGY</sequence>
<evidence type="ECO:0000256" key="2">
    <source>
        <dbReference type="ARBA" id="ARBA00022676"/>
    </source>
</evidence>
<dbReference type="Proteomes" id="UP000027725">
    <property type="component" value="Unassembled WGS sequence"/>
</dbReference>
<dbReference type="EMBL" id="JHEH01000016">
    <property type="protein sequence ID" value="KEP69242.1"/>
    <property type="molecule type" value="Genomic_DNA"/>
</dbReference>
<organism evidence="5 6">
    <name type="scientific">Thioclava dalianensis</name>
    <dbReference type="NCBI Taxonomy" id="1185766"/>
    <lineage>
        <taxon>Bacteria</taxon>
        <taxon>Pseudomonadati</taxon>
        <taxon>Pseudomonadota</taxon>
        <taxon>Alphaproteobacteria</taxon>
        <taxon>Rhodobacterales</taxon>
        <taxon>Paracoccaceae</taxon>
        <taxon>Thioclava</taxon>
    </lineage>
</organism>
<keyword evidence="2" id="KW-0328">Glycosyltransferase</keyword>
<gene>
    <name evidence="5" type="ORF">DL1_04945</name>
</gene>
<dbReference type="InterPro" id="IPR029044">
    <property type="entry name" value="Nucleotide-diphossugar_trans"/>
</dbReference>
<evidence type="ECO:0000259" key="4">
    <source>
        <dbReference type="Pfam" id="PF00535"/>
    </source>
</evidence>
<protein>
    <submittedName>
        <fullName evidence="5">Rhamnosyl transferase related protein</fullName>
    </submittedName>
</protein>
<dbReference type="eggNOG" id="COG1216">
    <property type="taxonomic scope" value="Bacteria"/>
</dbReference>
<dbReference type="STRING" id="1185766.SAMN05216224_10138"/>
<dbReference type="Pfam" id="PF00535">
    <property type="entry name" value="Glycos_transf_2"/>
    <property type="match status" value="1"/>
</dbReference>
<name>A0A074U3R4_9RHOB</name>